<evidence type="ECO:0000256" key="8">
    <source>
        <dbReference type="ARBA" id="ARBA00023049"/>
    </source>
</evidence>
<dbReference type="SUPFAM" id="SSF101821">
    <property type="entry name" value="Aminopeptidase/glucanase lid domain"/>
    <property type="match status" value="1"/>
</dbReference>
<dbReference type="GO" id="GO:0004177">
    <property type="term" value="F:aminopeptidase activity"/>
    <property type="evidence" value="ECO:0007669"/>
    <property type="project" value="UniProtKB-KW"/>
</dbReference>
<evidence type="ECO:0000313" key="12">
    <source>
        <dbReference type="Proteomes" id="UP000767291"/>
    </source>
</evidence>
<protein>
    <recommendedName>
        <fullName evidence="10">M18 family aminopeptidase</fullName>
        <ecNumber evidence="10">3.4.11.-</ecNumber>
    </recommendedName>
</protein>
<comment type="similarity">
    <text evidence="2 9">Belongs to the peptidase M18 family.</text>
</comment>
<dbReference type="NCBIfam" id="NF002600">
    <property type="entry name" value="PRK02256.1"/>
    <property type="match status" value="1"/>
</dbReference>
<dbReference type="Proteomes" id="UP000767291">
    <property type="component" value="Unassembled WGS sequence"/>
</dbReference>
<accession>A0ABS4EE80</accession>
<dbReference type="EMBL" id="JAGGJX010000007">
    <property type="protein sequence ID" value="MBP1856252.1"/>
    <property type="molecule type" value="Genomic_DNA"/>
</dbReference>
<dbReference type="InterPro" id="IPR001948">
    <property type="entry name" value="Peptidase_M18"/>
</dbReference>
<evidence type="ECO:0000256" key="1">
    <source>
        <dbReference type="ARBA" id="ARBA00001947"/>
    </source>
</evidence>
<keyword evidence="12" id="KW-1185">Reference proteome</keyword>
<keyword evidence="4 9" id="KW-0645">Protease</keyword>
<evidence type="ECO:0000313" key="11">
    <source>
        <dbReference type="EMBL" id="MBP1856252.1"/>
    </source>
</evidence>
<keyword evidence="7 9" id="KW-0862">Zinc</keyword>
<gene>
    <name evidence="11" type="ORF">J2Z43_002700</name>
</gene>
<keyword evidence="6 9" id="KW-0378">Hydrolase</keyword>
<keyword evidence="5 9" id="KW-0479">Metal-binding</keyword>
<dbReference type="PRINTS" id="PR00932">
    <property type="entry name" value="AMINO1PTASE"/>
</dbReference>
<evidence type="ECO:0000256" key="7">
    <source>
        <dbReference type="ARBA" id="ARBA00022833"/>
    </source>
</evidence>
<evidence type="ECO:0000256" key="3">
    <source>
        <dbReference type="ARBA" id="ARBA00022438"/>
    </source>
</evidence>
<sequence>MDLKHEFKNAWEEAQKNNTIGEIMDYANGYMKFLSKAKTERVSVEEIVNLAKFNGFVSLDEVIANGKLSAGDKVYSVNRAKAVALFVIGKNPIEQGMRVVGGHIDSPRMDLKPNPLYESSNLGFLKTHYYGGIKKYQWTTIPLSIHGVVILNDGSKVTVCVGEDDNDPVFCVTDLLVHLAGDQMEKKLKDGVAGEALNVLVGNTPLQGEEKDPVKSNILKLLNEKYNIVEGDFLSAEIEIVPAGKARDMGFDRSMILAYGHDDRVCSYAAVRAILDIEAPDYTASALCVDKEEVGSQGNTGMQSRFFENDVAELIALQGDYSDIKIRRAMSNTKVLSADVTAGHDPNYAEAYDKNNSAIIGNGVVLNKYTGARGKSGCNDANAEFVAEVRKIFDSENVVWQTAELGKVDQGGGGTIAYILANANAEVIDCGVALLNMHAPYEVASKADIHEMYKGYKAFYKSNFR</sequence>
<dbReference type="PANTHER" id="PTHR28570">
    <property type="entry name" value="ASPARTYL AMINOPEPTIDASE"/>
    <property type="match status" value="1"/>
</dbReference>
<comment type="caution">
    <text evidence="11">The sequence shown here is derived from an EMBL/GenBank/DDBJ whole genome shotgun (WGS) entry which is preliminary data.</text>
</comment>
<dbReference type="InterPro" id="IPR023358">
    <property type="entry name" value="Peptidase_M18_dom2"/>
</dbReference>
<dbReference type="SUPFAM" id="SSF53187">
    <property type="entry name" value="Zn-dependent exopeptidases"/>
    <property type="match status" value="1"/>
</dbReference>
<comment type="cofactor">
    <cofactor evidence="1 10">
        <name>Zn(2+)</name>
        <dbReference type="ChEBI" id="CHEBI:29105"/>
    </cofactor>
</comment>
<evidence type="ECO:0000256" key="10">
    <source>
        <dbReference type="RuleBase" id="RU004387"/>
    </source>
</evidence>
<dbReference type="CDD" id="cd05659">
    <property type="entry name" value="M18_API"/>
    <property type="match status" value="1"/>
</dbReference>
<evidence type="ECO:0000256" key="9">
    <source>
        <dbReference type="RuleBase" id="RU004386"/>
    </source>
</evidence>
<organism evidence="11 12">
    <name type="scientific">Metaclostridioides mangenotii</name>
    <dbReference type="NCBI Taxonomy" id="1540"/>
    <lineage>
        <taxon>Bacteria</taxon>
        <taxon>Bacillati</taxon>
        <taxon>Bacillota</taxon>
        <taxon>Clostridia</taxon>
        <taxon>Peptostreptococcales</taxon>
        <taxon>Peptostreptococcaceae</taxon>
        <taxon>Metaclostridioides</taxon>
    </lineage>
</organism>
<evidence type="ECO:0000256" key="4">
    <source>
        <dbReference type="ARBA" id="ARBA00022670"/>
    </source>
</evidence>
<evidence type="ECO:0000256" key="6">
    <source>
        <dbReference type="ARBA" id="ARBA00022801"/>
    </source>
</evidence>
<name>A0ABS4EE80_9FIRM</name>
<dbReference type="Gene3D" id="2.30.250.10">
    <property type="entry name" value="Aminopeptidase i, Domain 2"/>
    <property type="match status" value="1"/>
</dbReference>
<reference evidence="11 12" key="1">
    <citation type="submission" date="2021-03" db="EMBL/GenBank/DDBJ databases">
        <title>Genomic Encyclopedia of Type Strains, Phase IV (KMG-IV): sequencing the most valuable type-strain genomes for metagenomic binning, comparative biology and taxonomic classification.</title>
        <authorList>
            <person name="Goeker M."/>
        </authorList>
    </citation>
    <scope>NUCLEOTIDE SEQUENCE [LARGE SCALE GENOMIC DNA]</scope>
    <source>
        <strain evidence="11 12">DSM 1289</strain>
    </source>
</reference>
<keyword evidence="3 9" id="KW-0031">Aminopeptidase</keyword>
<evidence type="ECO:0000256" key="2">
    <source>
        <dbReference type="ARBA" id="ARBA00008290"/>
    </source>
</evidence>
<dbReference type="EC" id="3.4.11.-" evidence="10"/>
<evidence type="ECO:0000256" key="5">
    <source>
        <dbReference type="ARBA" id="ARBA00022723"/>
    </source>
</evidence>
<keyword evidence="8 9" id="KW-0482">Metalloprotease</keyword>
<dbReference type="Pfam" id="PF02127">
    <property type="entry name" value="Peptidase_M18"/>
    <property type="match status" value="1"/>
</dbReference>
<dbReference type="Gene3D" id="3.40.630.10">
    <property type="entry name" value="Zn peptidases"/>
    <property type="match status" value="1"/>
</dbReference>
<proteinExistence type="inferred from homology"/>
<dbReference type="PANTHER" id="PTHR28570:SF2">
    <property type="entry name" value="M18 FAMILY AMINOPEPTIDASE 1-RELATED"/>
    <property type="match status" value="1"/>
</dbReference>
<dbReference type="RefSeq" id="WP_209457582.1">
    <property type="nucleotide sequence ID" value="NZ_BAAACS010000017.1"/>
</dbReference>